<evidence type="ECO:0000313" key="14">
    <source>
        <dbReference type="Proteomes" id="UP000694621"/>
    </source>
</evidence>
<dbReference type="InterPro" id="IPR057246">
    <property type="entry name" value="CARBOXYPEPT_ZN_1"/>
</dbReference>
<keyword evidence="7" id="KW-0378">Hydrolase</keyword>
<evidence type="ECO:0000256" key="10">
    <source>
        <dbReference type="ARBA" id="ARBA00023157"/>
    </source>
</evidence>
<dbReference type="GO" id="GO:0006508">
    <property type="term" value="P:proteolysis"/>
    <property type="evidence" value="ECO:0007669"/>
    <property type="project" value="UniProtKB-KW"/>
</dbReference>
<keyword evidence="8" id="KW-0862">Zinc</keyword>
<dbReference type="SMART" id="SM00631">
    <property type="entry name" value="Zn_pept"/>
    <property type="match status" value="1"/>
</dbReference>
<evidence type="ECO:0000256" key="5">
    <source>
        <dbReference type="ARBA" id="ARBA00022723"/>
    </source>
</evidence>
<dbReference type="FunFam" id="3.40.630.10:FF:000001">
    <property type="entry name" value="Carboxypeptidase B"/>
    <property type="match status" value="1"/>
</dbReference>
<organism evidence="13 14">
    <name type="scientific">Astyanax mexicanus</name>
    <name type="common">Blind cave fish</name>
    <name type="synonym">Astyanax fasciatus mexicanus</name>
    <dbReference type="NCBI Taxonomy" id="7994"/>
    <lineage>
        <taxon>Eukaryota</taxon>
        <taxon>Metazoa</taxon>
        <taxon>Chordata</taxon>
        <taxon>Craniata</taxon>
        <taxon>Vertebrata</taxon>
        <taxon>Euteleostomi</taxon>
        <taxon>Actinopterygii</taxon>
        <taxon>Neopterygii</taxon>
        <taxon>Teleostei</taxon>
        <taxon>Ostariophysi</taxon>
        <taxon>Characiformes</taxon>
        <taxon>Characoidei</taxon>
        <taxon>Acestrorhamphidae</taxon>
        <taxon>Acestrorhamphinae</taxon>
        <taxon>Astyanax</taxon>
    </lineage>
</organism>
<dbReference type="PANTHER" id="PTHR11705">
    <property type="entry name" value="PROTEASE FAMILY M14 CARBOXYPEPTIDASE A,B"/>
    <property type="match status" value="1"/>
</dbReference>
<dbReference type="InterPro" id="IPR033849">
    <property type="entry name" value="CPB2"/>
</dbReference>
<keyword evidence="9" id="KW-0482">Metalloprotease</keyword>
<sequence>VQNTQQISLICNRYQLLWQPASPSHITTRTDVHLYVHSGSVHHVTHQLDAHKITYSVLLENAQHLIEKQTKNETTDPRSGGMNKDRYLSLEDIYYWINKTSQEYPDMAEMMLIGSSFEKRPIYVLKLSGKRPAVDKAMWMDCGIHAREWISPAFCLYFIKYALTYYNQYSDITKMLNKMDIYVLPVLNPDGYKYTWTTNRMWRKNRSVKEGSDCVGVDLNRNFDAKWCTEGASSFPCSEIYCGSYPESEPEVEAVAKFLRSKKEVVKLYLSIHSYSQMLLFPYSYTYELARNHAELLDLAQDAATKIRRFYGNIYQYGAGAKTIYLAPGGSDDWAYNQGIPYSFTFELQDRGKYGFLLPPELISSACNEALLAVKTITLRVLQKIP</sequence>
<evidence type="ECO:0000256" key="11">
    <source>
        <dbReference type="PROSITE-ProRule" id="PRU01379"/>
    </source>
</evidence>
<comment type="cofactor">
    <cofactor evidence="1">
        <name>Zn(2+)</name>
        <dbReference type="ChEBI" id="CHEBI:29105"/>
    </cofactor>
</comment>
<evidence type="ECO:0000259" key="12">
    <source>
        <dbReference type="PROSITE" id="PS52035"/>
    </source>
</evidence>
<reference evidence="13" key="1">
    <citation type="submission" date="2025-08" db="UniProtKB">
        <authorList>
            <consortium name="Ensembl"/>
        </authorList>
    </citation>
    <scope>IDENTIFICATION</scope>
</reference>
<dbReference type="CDD" id="cd06246">
    <property type="entry name" value="M14_CPB2"/>
    <property type="match status" value="1"/>
</dbReference>
<keyword evidence="4" id="KW-0645">Protease</keyword>
<dbReference type="Pfam" id="PF00246">
    <property type="entry name" value="Peptidase_M14"/>
    <property type="match status" value="1"/>
</dbReference>
<keyword evidence="6" id="KW-0732">Signal</keyword>
<evidence type="ECO:0000256" key="6">
    <source>
        <dbReference type="ARBA" id="ARBA00022729"/>
    </source>
</evidence>
<feature type="domain" description="Peptidase M14" evidence="12">
    <location>
        <begin position="86"/>
        <end position="381"/>
    </location>
</feature>
<evidence type="ECO:0000256" key="9">
    <source>
        <dbReference type="ARBA" id="ARBA00023049"/>
    </source>
</evidence>
<comment type="similarity">
    <text evidence="2 11">Belongs to the peptidase M14 family.</text>
</comment>
<dbReference type="InterPro" id="IPR000834">
    <property type="entry name" value="Peptidase_M14"/>
</dbReference>
<dbReference type="InterPro" id="IPR057247">
    <property type="entry name" value="CARBOXYPEPT_ZN_2"/>
</dbReference>
<keyword evidence="10" id="KW-1015">Disulfide bond</keyword>
<dbReference type="Ensembl" id="ENSAMXT00005043379.1">
    <property type="protein sequence ID" value="ENSAMXP00005039843.1"/>
    <property type="gene ID" value="ENSAMXG00005018723.1"/>
</dbReference>
<dbReference type="GO" id="GO:0005615">
    <property type="term" value="C:extracellular space"/>
    <property type="evidence" value="ECO:0007669"/>
    <property type="project" value="TreeGrafter"/>
</dbReference>
<evidence type="ECO:0000256" key="1">
    <source>
        <dbReference type="ARBA" id="ARBA00001947"/>
    </source>
</evidence>
<dbReference type="SUPFAM" id="SSF53187">
    <property type="entry name" value="Zn-dependent exopeptidases"/>
    <property type="match status" value="1"/>
</dbReference>
<dbReference type="GO" id="GO:0008270">
    <property type="term" value="F:zinc ion binding"/>
    <property type="evidence" value="ECO:0007669"/>
    <property type="project" value="InterPro"/>
</dbReference>
<dbReference type="Proteomes" id="UP000694621">
    <property type="component" value="Unplaced"/>
</dbReference>
<dbReference type="PROSITE" id="PS00133">
    <property type="entry name" value="CARBOXYPEPT_ZN_2"/>
    <property type="match status" value="1"/>
</dbReference>
<evidence type="ECO:0000313" key="13">
    <source>
        <dbReference type="Ensembl" id="ENSAMXP00005039843.1"/>
    </source>
</evidence>
<evidence type="ECO:0000256" key="8">
    <source>
        <dbReference type="ARBA" id="ARBA00022833"/>
    </source>
</evidence>
<dbReference type="PROSITE" id="PS52035">
    <property type="entry name" value="PEPTIDASE_M14"/>
    <property type="match status" value="1"/>
</dbReference>
<dbReference type="Gene3D" id="3.30.70.340">
    <property type="entry name" value="Metallocarboxypeptidase-like"/>
    <property type="match status" value="1"/>
</dbReference>
<keyword evidence="3" id="KW-0121">Carboxypeptidase</keyword>
<evidence type="ECO:0000256" key="3">
    <source>
        <dbReference type="ARBA" id="ARBA00022645"/>
    </source>
</evidence>
<keyword evidence="5" id="KW-0479">Metal-binding</keyword>
<proteinExistence type="inferred from homology"/>
<dbReference type="Gene3D" id="3.40.630.10">
    <property type="entry name" value="Zn peptidases"/>
    <property type="match status" value="1"/>
</dbReference>
<dbReference type="AlphaFoldDB" id="A0A8B9KTA2"/>
<evidence type="ECO:0000256" key="7">
    <source>
        <dbReference type="ARBA" id="ARBA00022801"/>
    </source>
</evidence>
<evidence type="ECO:0000256" key="2">
    <source>
        <dbReference type="ARBA" id="ARBA00005988"/>
    </source>
</evidence>
<dbReference type="GO" id="GO:0004181">
    <property type="term" value="F:metallocarboxypeptidase activity"/>
    <property type="evidence" value="ECO:0007669"/>
    <property type="project" value="InterPro"/>
</dbReference>
<dbReference type="Pfam" id="PF02244">
    <property type="entry name" value="Propep_M14"/>
    <property type="match status" value="1"/>
</dbReference>
<dbReference type="PANTHER" id="PTHR11705:SF17">
    <property type="entry name" value="CARBOXYPEPTIDASE B2"/>
    <property type="match status" value="1"/>
</dbReference>
<dbReference type="PRINTS" id="PR00765">
    <property type="entry name" value="CRBOXYPTASEA"/>
</dbReference>
<dbReference type="PROSITE" id="PS00132">
    <property type="entry name" value="CARBOXYPEPT_ZN_1"/>
    <property type="match status" value="1"/>
</dbReference>
<dbReference type="GO" id="GO:0042730">
    <property type="term" value="P:fibrinolysis"/>
    <property type="evidence" value="ECO:0007669"/>
    <property type="project" value="InterPro"/>
</dbReference>
<name>A0A8B9KTA2_ASTMX</name>
<evidence type="ECO:0000256" key="4">
    <source>
        <dbReference type="ARBA" id="ARBA00022670"/>
    </source>
</evidence>
<protein>
    <submittedName>
        <fullName evidence="13">Carboxypeptidase B2 (plasma)</fullName>
    </submittedName>
</protein>
<dbReference type="InterPro" id="IPR036990">
    <property type="entry name" value="M14A-like_propep"/>
</dbReference>
<dbReference type="InterPro" id="IPR003146">
    <property type="entry name" value="M14A_act_pep"/>
</dbReference>
<accession>A0A8B9KTA2</accession>
<feature type="active site" description="Proton donor/acceptor" evidence="11">
    <location>
        <position position="347"/>
    </location>
</feature>
<dbReference type="SUPFAM" id="SSF54897">
    <property type="entry name" value="Protease propeptides/inhibitors"/>
    <property type="match status" value="1"/>
</dbReference>